<reference evidence="2" key="1">
    <citation type="submission" date="2021-07" db="EMBL/GenBank/DDBJ databases">
        <title>Complete genome sequencing of a Clostridium isolate.</title>
        <authorList>
            <person name="Ueki A."/>
            <person name="Tonouchi A."/>
        </authorList>
    </citation>
    <scope>NUCLEOTIDE SEQUENCE [LARGE SCALE GENOMIC DNA]</scope>
    <source>
        <strain evidence="2">C5S11</strain>
    </source>
</reference>
<name>A0ABN6J1D4_9CLOT</name>
<proteinExistence type="predicted"/>
<sequence length="81" mass="9451">MEEKEIMSFKDEDGNKVDFEAIAKVYLGEQGYLLLSPVDEGSEDMFAFRVDVDEDGNEELNAVEDDKEFEEIKKEYKKLLY</sequence>
<accession>A0ABN6J1D4</accession>
<dbReference type="EMBL" id="AP024849">
    <property type="protein sequence ID" value="BCZ47523.1"/>
    <property type="molecule type" value="Genomic_DNA"/>
</dbReference>
<protein>
    <recommendedName>
        <fullName evidence="3">DUF1292 domain-containing protein</fullName>
    </recommendedName>
</protein>
<dbReference type="Proteomes" id="UP000824633">
    <property type="component" value="Chromosome"/>
</dbReference>
<keyword evidence="2" id="KW-1185">Reference proteome</keyword>
<dbReference type="RefSeq" id="WP_224033857.1">
    <property type="nucleotide sequence ID" value="NZ_AP024849.1"/>
</dbReference>
<gene>
    <name evidence="1" type="ORF">psyc5s11_35900</name>
</gene>
<evidence type="ECO:0000313" key="1">
    <source>
        <dbReference type="EMBL" id="BCZ47523.1"/>
    </source>
</evidence>
<dbReference type="NCBIfam" id="NF010218">
    <property type="entry name" value="PRK13678.2-1"/>
    <property type="match status" value="1"/>
</dbReference>
<evidence type="ECO:0008006" key="3">
    <source>
        <dbReference type="Google" id="ProtNLM"/>
    </source>
</evidence>
<evidence type="ECO:0000313" key="2">
    <source>
        <dbReference type="Proteomes" id="UP000824633"/>
    </source>
</evidence>
<dbReference type="InterPro" id="IPR009711">
    <property type="entry name" value="UPF0473"/>
</dbReference>
<dbReference type="Pfam" id="PF06949">
    <property type="entry name" value="DUF1292"/>
    <property type="match status" value="1"/>
</dbReference>
<organism evidence="1 2">
    <name type="scientific">Clostridium gelidum</name>
    <dbReference type="NCBI Taxonomy" id="704125"/>
    <lineage>
        <taxon>Bacteria</taxon>
        <taxon>Bacillati</taxon>
        <taxon>Bacillota</taxon>
        <taxon>Clostridia</taxon>
        <taxon>Eubacteriales</taxon>
        <taxon>Clostridiaceae</taxon>
        <taxon>Clostridium</taxon>
    </lineage>
</organism>